<keyword evidence="1" id="KW-1133">Transmembrane helix</keyword>
<evidence type="ECO:0000313" key="2">
    <source>
        <dbReference type="EMBL" id="KKW27109.1"/>
    </source>
</evidence>
<organism evidence="2 3">
    <name type="scientific">candidate division Kazan bacterium GW2011_GWB1_52_7</name>
    <dbReference type="NCBI Taxonomy" id="1620414"/>
    <lineage>
        <taxon>Bacteria</taxon>
        <taxon>Bacteria division Kazan-3B-28</taxon>
    </lineage>
</organism>
<keyword evidence="1" id="KW-0812">Transmembrane</keyword>
<reference evidence="2 3" key="1">
    <citation type="journal article" date="2015" name="Nature">
        <title>rRNA introns, odd ribosomes, and small enigmatic genomes across a large radiation of phyla.</title>
        <authorList>
            <person name="Brown C.T."/>
            <person name="Hug L.A."/>
            <person name="Thomas B.C."/>
            <person name="Sharon I."/>
            <person name="Castelle C.J."/>
            <person name="Singh A."/>
            <person name="Wilkins M.J."/>
            <person name="Williams K.H."/>
            <person name="Banfield J.F."/>
        </authorList>
    </citation>
    <scope>NUCLEOTIDE SEQUENCE [LARGE SCALE GENOMIC DNA]</scope>
</reference>
<dbReference type="AlphaFoldDB" id="A0A0G2A4G8"/>
<proteinExistence type="predicted"/>
<feature type="transmembrane region" description="Helical" evidence="1">
    <location>
        <begin position="7"/>
        <end position="24"/>
    </location>
</feature>
<dbReference type="Proteomes" id="UP000034913">
    <property type="component" value="Unassembled WGS sequence"/>
</dbReference>
<dbReference type="EMBL" id="LCRB01000001">
    <property type="protein sequence ID" value="KKW27109.1"/>
    <property type="molecule type" value="Genomic_DNA"/>
</dbReference>
<keyword evidence="1" id="KW-0472">Membrane</keyword>
<name>A0A0G2A4G8_UNCK3</name>
<evidence type="ECO:0000313" key="3">
    <source>
        <dbReference type="Proteomes" id="UP000034913"/>
    </source>
</evidence>
<protein>
    <submittedName>
        <fullName evidence="2">Uncharacterized protein</fullName>
    </submittedName>
</protein>
<sequence length="171" mass="19204">MKLLLRLLGMIALILIFVVAYLLTTNISKQPSDFNNQPQTIGQLGGFHLLDDIKIETSSDANFTRIAILTHLNRSTAIEGLDTPRTEAVLDGTSLRLKFFDTAFSDESQNEYLRGHQTISVNYPSRAQEVALTRPDDQDSQEVVVRLDRPTTYRLQPDPENAGVVFLDILE</sequence>
<evidence type="ECO:0000256" key="1">
    <source>
        <dbReference type="SAM" id="Phobius"/>
    </source>
</evidence>
<gene>
    <name evidence="2" type="ORF">VF00_C0001G0044</name>
</gene>
<comment type="caution">
    <text evidence="2">The sequence shown here is derived from an EMBL/GenBank/DDBJ whole genome shotgun (WGS) entry which is preliminary data.</text>
</comment>
<accession>A0A0G2A4G8</accession>